<accession>A0A1K2FEK8</accession>
<organism evidence="1 2">
    <name type="scientific">Streptomyces atratus</name>
    <dbReference type="NCBI Taxonomy" id="1893"/>
    <lineage>
        <taxon>Bacteria</taxon>
        <taxon>Bacillati</taxon>
        <taxon>Actinomycetota</taxon>
        <taxon>Actinomycetes</taxon>
        <taxon>Kitasatosporales</taxon>
        <taxon>Streptomycetaceae</taxon>
        <taxon>Streptomyces</taxon>
    </lineage>
</organism>
<dbReference type="OrthoDB" id="5007950at2"/>
<gene>
    <name evidence="1" type="ORF">SAMN02787144_10782</name>
</gene>
<proteinExistence type="predicted"/>
<dbReference type="EMBL" id="FPJO01000078">
    <property type="protein sequence ID" value="SFY45469.1"/>
    <property type="molecule type" value="Genomic_DNA"/>
</dbReference>
<dbReference type="AlphaFoldDB" id="A0A1K2FEK8"/>
<name>A0A1K2FEK8_STRAR</name>
<reference evidence="1 2" key="1">
    <citation type="submission" date="2016-11" db="EMBL/GenBank/DDBJ databases">
        <authorList>
            <person name="Jaros S."/>
            <person name="Januszkiewicz K."/>
            <person name="Wedrychowicz H."/>
        </authorList>
    </citation>
    <scope>NUCLEOTIDE SEQUENCE [LARGE SCALE GENOMIC DNA]</scope>
    <source>
        <strain evidence="1 2">OK807</strain>
    </source>
</reference>
<dbReference type="Proteomes" id="UP000181909">
    <property type="component" value="Unassembled WGS sequence"/>
</dbReference>
<evidence type="ECO:0000313" key="1">
    <source>
        <dbReference type="EMBL" id="SFY45469.1"/>
    </source>
</evidence>
<sequence>MNGASERTRSYRLLQGERLALEIRGEPGVLVSTSAPPSLPGTPPVTHPFATADFHLAEVEGELGALLRESSDIDAFLEAADRAGYRIESIG</sequence>
<protein>
    <submittedName>
        <fullName evidence="1">Uncharacterized protein</fullName>
    </submittedName>
</protein>
<dbReference type="RefSeq" id="WP_072489800.1">
    <property type="nucleotide sequence ID" value="NZ_CP108277.1"/>
</dbReference>
<evidence type="ECO:0000313" key="2">
    <source>
        <dbReference type="Proteomes" id="UP000181909"/>
    </source>
</evidence>